<name>A0A7X6K744_9MICC</name>
<evidence type="ECO:0000313" key="2">
    <source>
        <dbReference type="Proteomes" id="UP000544090"/>
    </source>
</evidence>
<dbReference type="Pfam" id="PF13563">
    <property type="entry name" value="2_5_RNA_ligase2"/>
    <property type="match status" value="1"/>
</dbReference>
<reference evidence="1 2" key="1">
    <citation type="submission" date="2020-04" db="EMBL/GenBank/DDBJ databases">
        <title>Arthrobacter sp. nov.</title>
        <authorList>
            <person name="Liu S."/>
        </authorList>
    </citation>
    <scope>NUCLEOTIDE SEQUENCE [LARGE SCALE GENOMIC DNA]</scope>
    <source>
        <strain evidence="1 2">E918</strain>
    </source>
</reference>
<organism evidence="1 2">
    <name type="scientific">Arthrobacter mobilis</name>
    <dbReference type="NCBI Taxonomy" id="2724944"/>
    <lineage>
        <taxon>Bacteria</taxon>
        <taxon>Bacillati</taxon>
        <taxon>Actinomycetota</taxon>
        <taxon>Actinomycetes</taxon>
        <taxon>Micrococcales</taxon>
        <taxon>Micrococcaceae</taxon>
        <taxon>Arthrobacter</taxon>
    </lineage>
</organism>
<sequence>MDSVELLLDREGEQRVLADWHLLQRAGLPSLADHRSPSNAPHVTLVTAPVIGAGMDAALAEAATQALPLPLLFEGLLVFNGRRGLVLSRHVLCGPRLVAFQSSVHGLLAGAADPLPLSEPGCWIPHITLARGLSRPQLAAAVQLLEAGRTTGEATVLRRWDGARKIQRLLPPP</sequence>
<dbReference type="Gene3D" id="3.90.1140.10">
    <property type="entry name" value="Cyclic phosphodiesterase"/>
    <property type="match status" value="1"/>
</dbReference>
<dbReference type="SUPFAM" id="SSF55144">
    <property type="entry name" value="LigT-like"/>
    <property type="match status" value="1"/>
</dbReference>
<proteinExistence type="predicted"/>
<protein>
    <submittedName>
        <fullName evidence="1">2'-5' RNA ligase family protein</fullName>
    </submittedName>
</protein>
<dbReference type="RefSeq" id="WP_168488603.1">
    <property type="nucleotide sequence ID" value="NZ_JAAZSQ010000023.1"/>
</dbReference>
<dbReference type="Proteomes" id="UP000544090">
    <property type="component" value="Unassembled WGS sequence"/>
</dbReference>
<accession>A0A7X6K744</accession>
<dbReference type="EMBL" id="JAAZSQ010000023">
    <property type="protein sequence ID" value="NKX56381.1"/>
    <property type="molecule type" value="Genomic_DNA"/>
</dbReference>
<evidence type="ECO:0000313" key="1">
    <source>
        <dbReference type="EMBL" id="NKX56381.1"/>
    </source>
</evidence>
<dbReference type="InterPro" id="IPR009097">
    <property type="entry name" value="Cyclic_Pdiesterase"/>
</dbReference>
<keyword evidence="2" id="KW-1185">Reference proteome</keyword>
<comment type="caution">
    <text evidence="1">The sequence shown here is derived from an EMBL/GenBank/DDBJ whole genome shotgun (WGS) entry which is preliminary data.</text>
</comment>
<keyword evidence="1" id="KW-0436">Ligase</keyword>
<gene>
    <name evidence="1" type="ORF">HGG74_17995</name>
</gene>
<dbReference type="AlphaFoldDB" id="A0A7X6K744"/>
<dbReference type="GO" id="GO:0016874">
    <property type="term" value="F:ligase activity"/>
    <property type="evidence" value="ECO:0007669"/>
    <property type="project" value="UniProtKB-KW"/>
</dbReference>